<dbReference type="GO" id="GO:0005737">
    <property type="term" value="C:cytoplasm"/>
    <property type="evidence" value="ECO:0007669"/>
    <property type="project" value="UniProtKB-SubCell"/>
</dbReference>
<keyword evidence="14" id="KW-1185">Reference proteome</keyword>
<dbReference type="GO" id="GO:0005524">
    <property type="term" value="F:ATP binding"/>
    <property type="evidence" value="ECO:0007669"/>
    <property type="project" value="UniProtKB-KW"/>
</dbReference>
<evidence type="ECO:0000256" key="3">
    <source>
        <dbReference type="ARBA" id="ARBA00022723"/>
    </source>
</evidence>
<organism evidence="13 14">
    <name type="scientific">Haloferax massiliensis</name>
    <dbReference type="NCBI Taxonomy" id="1476858"/>
    <lineage>
        <taxon>Archaea</taxon>
        <taxon>Methanobacteriati</taxon>
        <taxon>Methanobacteriota</taxon>
        <taxon>Stenosarchaea group</taxon>
        <taxon>Halobacteria</taxon>
        <taxon>Halobacteriales</taxon>
        <taxon>Haloferacaceae</taxon>
        <taxon>Haloferax</taxon>
    </lineage>
</organism>
<accession>A0A0D6JUJ8</accession>
<dbReference type="InterPro" id="IPR005946">
    <property type="entry name" value="Rib-P_diPkinase"/>
</dbReference>
<dbReference type="InterPro" id="IPR000836">
    <property type="entry name" value="PRTase_dom"/>
</dbReference>
<feature type="domain" description="Phosphoribosyltransferase" evidence="11">
    <location>
        <begin position="153"/>
        <end position="259"/>
    </location>
</feature>
<keyword evidence="8 10" id="KW-0460">Magnesium</keyword>
<dbReference type="HAMAP" id="MF_00583_A">
    <property type="entry name" value="RibP_PPkinase_A"/>
    <property type="match status" value="1"/>
</dbReference>
<evidence type="ECO:0000259" key="11">
    <source>
        <dbReference type="Pfam" id="PF00156"/>
    </source>
</evidence>
<evidence type="ECO:0000256" key="9">
    <source>
        <dbReference type="ARBA" id="ARBA00049535"/>
    </source>
</evidence>
<comment type="catalytic activity">
    <reaction evidence="9 10">
        <text>D-ribose 5-phosphate + ATP = 5-phospho-alpha-D-ribose 1-diphosphate + AMP + H(+)</text>
        <dbReference type="Rhea" id="RHEA:15609"/>
        <dbReference type="ChEBI" id="CHEBI:15378"/>
        <dbReference type="ChEBI" id="CHEBI:30616"/>
        <dbReference type="ChEBI" id="CHEBI:58017"/>
        <dbReference type="ChEBI" id="CHEBI:78346"/>
        <dbReference type="ChEBI" id="CHEBI:456215"/>
        <dbReference type="EC" id="2.7.6.1"/>
    </reaction>
</comment>
<dbReference type="OrthoDB" id="371997at2157"/>
<evidence type="ECO:0000256" key="2">
    <source>
        <dbReference type="ARBA" id="ARBA00022679"/>
    </source>
</evidence>
<keyword evidence="3 10" id="KW-0479">Metal-binding</keyword>
<comment type="cofactor">
    <cofactor evidence="10">
        <name>Mg(2+)</name>
        <dbReference type="ChEBI" id="CHEBI:18420"/>
    </cofactor>
    <text evidence="10">Binds 2 Mg(2+) ions per subunit.</text>
</comment>
<comment type="function">
    <text evidence="10">Involved in the biosynthesis of the central metabolite phospho-alpha-D-ribosyl-1-pyrophosphate (PRPP) via the transfer of pyrophosphoryl group from ATP to 1-hydroxyl of ribose-5-phosphate (Rib-5-P).</text>
</comment>
<name>A0A0D6JUJ8_9EURY</name>
<dbReference type="Pfam" id="PF13793">
    <property type="entry name" value="Pribosyltran_N"/>
    <property type="match status" value="1"/>
</dbReference>
<evidence type="ECO:0000256" key="1">
    <source>
        <dbReference type="ARBA" id="ARBA00022490"/>
    </source>
</evidence>
<gene>
    <name evidence="10 13" type="primary">prs</name>
    <name evidence="13" type="ORF">BN996_02753</name>
</gene>
<evidence type="ECO:0000256" key="7">
    <source>
        <dbReference type="ARBA" id="ARBA00022840"/>
    </source>
</evidence>
<dbReference type="SMART" id="SM01400">
    <property type="entry name" value="Pribosyltran_N"/>
    <property type="match status" value="1"/>
</dbReference>
<dbReference type="InterPro" id="IPR029099">
    <property type="entry name" value="Pribosyltran_N"/>
</dbReference>
<evidence type="ECO:0000256" key="5">
    <source>
        <dbReference type="ARBA" id="ARBA00022741"/>
    </source>
</evidence>
<dbReference type="Proteomes" id="UP000198902">
    <property type="component" value="Unassembled WGS sequence"/>
</dbReference>
<dbReference type="RefSeq" id="WP_089779776.1">
    <property type="nucleotide sequence ID" value="NZ_CABLRR010000002.1"/>
</dbReference>
<feature type="active site" evidence="10">
    <location>
        <position position="183"/>
    </location>
</feature>
<comment type="subcellular location">
    <subcellularLocation>
        <location evidence="10">Cytoplasm</location>
    </subcellularLocation>
</comment>
<dbReference type="InterPro" id="IPR029057">
    <property type="entry name" value="PRTase-like"/>
</dbReference>
<dbReference type="GO" id="GO:0000287">
    <property type="term" value="F:magnesium ion binding"/>
    <property type="evidence" value="ECO:0007669"/>
    <property type="project" value="UniProtKB-UniRule"/>
</dbReference>
<dbReference type="GO" id="GO:0016301">
    <property type="term" value="F:kinase activity"/>
    <property type="evidence" value="ECO:0007669"/>
    <property type="project" value="UniProtKB-KW"/>
</dbReference>
<evidence type="ECO:0000313" key="13">
    <source>
        <dbReference type="EMBL" id="CQR51432.1"/>
    </source>
</evidence>
<dbReference type="EMBL" id="CSTE01000002">
    <property type="protein sequence ID" value="CQR51432.1"/>
    <property type="molecule type" value="Genomic_DNA"/>
</dbReference>
<keyword evidence="5 10" id="KW-0547">Nucleotide-binding</keyword>
<comment type="similarity">
    <text evidence="10">Belongs to the ribose-phosphate pyrophosphokinase family. Class III (archaeal) subfamily.</text>
</comment>
<dbReference type="CDD" id="cd06223">
    <property type="entry name" value="PRTases_typeI"/>
    <property type="match status" value="1"/>
</dbReference>
<proteinExistence type="inferred from homology"/>
<sequence length="283" mass="29457">MLVPGASSQALAAALADELGESLAAVEYDRFPDGETLAAVPGFDADAATIVASTASNDAYVELLQLQDAVREAGASAVTTVIPYMGYARQDKAFEAGHPVSARAVARAVSTTTDRVVLVNPHEDAVSEFFDAPVDIVDAAGRLAEPLPELDAPLFLSPDSGAIGIAETVRDAYGEGQTDYFEKVRHSGTDVEITPSDADFAGRDVVITDDIIATGSTMSEAVAVLADGGAKRVFCATVHPLLARNARTKLARAGIERVVGTDTIERDVSEVSVAPALAAELER</sequence>
<evidence type="ECO:0000256" key="6">
    <source>
        <dbReference type="ARBA" id="ARBA00022777"/>
    </source>
</evidence>
<keyword evidence="1 10" id="KW-0963">Cytoplasm</keyword>
<keyword evidence="4 10" id="KW-0545">Nucleotide biosynthesis</keyword>
<dbReference type="GO" id="GO:0006164">
    <property type="term" value="P:purine nucleotide biosynthetic process"/>
    <property type="evidence" value="ECO:0007669"/>
    <property type="project" value="TreeGrafter"/>
</dbReference>
<dbReference type="FunFam" id="3.40.50.2020:FF:000007">
    <property type="entry name" value="Ribose-phosphate pyrophosphokinase"/>
    <property type="match status" value="1"/>
</dbReference>
<feature type="binding site" evidence="10">
    <location>
        <position position="159"/>
    </location>
    <ligand>
        <name>Mg(2+)</name>
        <dbReference type="ChEBI" id="CHEBI:18420"/>
        <label>2</label>
    </ligand>
</feature>
<dbReference type="PANTHER" id="PTHR10210">
    <property type="entry name" value="RIBOSE-PHOSPHATE DIPHOSPHOKINASE FAMILY MEMBER"/>
    <property type="match status" value="1"/>
</dbReference>
<feature type="binding site" evidence="10">
    <location>
        <position position="185"/>
    </location>
    <ligand>
        <name>D-ribose 5-phosphate</name>
        <dbReference type="ChEBI" id="CHEBI:78346"/>
    </ligand>
</feature>
<comment type="pathway">
    <text evidence="10">Metabolic intermediate biosynthesis; 5-phospho-alpha-D-ribose 1-diphosphate biosynthesis; 5-phospho-alpha-D-ribose 1-diphosphate from D-ribose 5-phosphate (route I): step 1/1.</text>
</comment>
<evidence type="ECO:0000313" key="14">
    <source>
        <dbReference type="Proteomes" id="UP000198902"/>
    </source>
</evidence>
<feature type="domain" description="Ribose-phosphate pyrophosphokinase N-terminal" evidence="12">
    <location>
        <begin position="2"/>
        <end position="110"/>
    </location>
</feature>
<evidence type="ECO:0000256" key="8">
    <source>
        <dbReference type="ARBA" id="ARBA00022842"/>
    </source>
</evidence>
<dbReference type="UniPathway" id="UPA00087">
    <property type="reaction ID" value="UER00172"/>
</dbReference>
<dbReference type="EC" id="2.7.6.1" evidence="10"/>
<keyword evidence="6 10" id="KW-0418">Kinase</keyword>
<feature type="binding site" evidence="10">
    <location>
        <begin position="89"/>
        <end position="90"/>
    </location>
    <ligand>
        <name>ATP</name>
        <dbReference type="ChEBI" id="CHEBI:30616"/>
    </ligand>
</feature>
<feature type="binding site" evidence="10">
    <location>
        <position position="122"/>
    </location>
    <ligand>
        <name>Mg(2+)</name>
        <dbReference type="ChEBI" id="CHEBI:18420"/>
        <label>1</label>
    </ligand>
</feature>
<dbReference type="GO" id="GO:0004749">
    <property type="term" value="F:ribose phosphate diphosphokinase activity"/>
    <property type="evidence" value="ECO:0007669"/>
    <property type="project" value="UniProtKB-UniRule"/>
</dbReference>
<dbReference type="AlphaFoldDB" id="A0A0D6JUJ8"/>
<feature type="binding site" evidence="10">
    <location>
        <position position="209"/>
    </location>
    <ligand>
        <name>D-ribose 5-phosphate</name>
        <dbReference type="ChEBI" id="CHEBI:78346"/>
    </ligand>
</feature>
<comment type="caution">
    <text evidence="10">Lacks conserved residue(s) required for the propagation of feature annotation.</text>
</comment>
<evidence type="ECO:0000256" key="4">
    <source>
        <dbReference type="ARBA" id="ARBA00022727"/>
    </source>
</evidence>
<dbReference type="SUPFAM" id="SSF53271">
    <property type="entry name" value="PRTase-like"/>
    <property type="match status" value="1"/>
</dbReference>
<keyword evidence="7 10" id="KW-0067">ATP-binding</keyword>
<dbReference type="InterPro" id="IPR037514">
    <property type="entry name" value="Rib-P_diPkinase_arc"/>
</dbReference>
<dbReference type="GO" id="GO:0006015">
    <property type="term" value="P:5-phosphoribose 1-diphosphate biosynthetic process"/>
    <property type="evidence" value="ECO:0007669"/>
    <property type="project" value="UniProtKB-UniRule"/>
</dbReference>
<dbReference type="GO" id="GO:0002189">
    <property type="term" value="C:ribose phosphate diphosphokinase complex"/>
    <property type="evidence" value="ECO:0007669"/>
    <property type="project" value="TreeGrafter"/>
</dbReference>
<reference evidence="14" key="1">
    <citation type="submission" date="2015-03" db="EMBL/GenBank/DDBJ databases">
        <authorList>
            <person name="Urmite Genomes"/>
        </authorList>
    </citation>
    <scope>NUCLEOTIDE SEQUENCE [LARGE SCALE GENOMIC DNA]</scope>
    <source>
        <strain evidence="14">Arc-Hr</strain>
    </source>
</reference>
<dbReference type="Gene3D" id="3.40.50.2020">
    <property type="match status" value="2"/>
</dbReference>
<dbReference type="NCBIfam" id="TIGR01251">
    <property type="entry name" value="ribP_PPkin"/>
    <property type="match status" value="1"/>
</dbReference>
<protein>
    <recommendedName>
        <fullName evidence="10">Ribose-phosphate pyrophosphokinase</fullName>
        <shortName evidence="10">RPPK</shortName>
        <ecNumber evidence="10">2.7.6.1</ecNumber>
    </recommendedName>
    <alternativeName>
        <fullName evidence="10">5-phospho-D-ribosyl alpha-1-diphosphate synthase</fullName>
    </alternativeName>
    <alternativeName>
        <fullName evidence="10">Phosphoribosyl diphosphate synthase</fullName>
    </alternativeName>
    <alternativeName>
        <fullName evidence="10">Phosphoribosyl pyrophosphate synthase</fullName>
        <shortName evidence="10">P-Rib-PP synthase</shortName>
        <shortName evidence="10">PRPP synthase</shortName>
        <shortName evidence="10">PRPPase</shortName>
    </alternativeName>
</protein>
<feature type="binding site" evidence="10">
    <location>
        <begin position="33"/>
        <end position="35"/>
    </location>
    <ligand>
        <name>ATP</name>
        <dbReference type="ChEBI" id="CHEBI:30616"/>
    </ligand>
</feature>
<keyword evidence="2 10" id="KW-0808">Transferase</keyword>
<evidence type="ECO:0000259" key="12">
    <source>
        <dbReference type="Pfam" id="PF13793"/>
    </source>
</evidence>
<dbReference type="PANTHER" id="PTHR10210:SF32">
    <property type="entry name" value="RIBOSE-PHOSPHATE PYROPHOSPHOKINASE 2"/>
    <property type="match status" value="1"/>
</dbReference>
<dbReference type="Pfam" id="PF00156">
    <property type="entry name" value="Pribosyltran"/>
    <property type="match status" value="1"/>
</dbReference>
<evidence type="ECO:0000256" key="10">
    <source>
        <dbReference type="HAMAP-Rule" id="MF_00583"/>
    </source>
</evidence>